<evidence type="ECO:0000256" key="3">
    <source>
        <dbReference type="ARBA" id="ARBA00023043"/>
    </source>
</evidence>
<evidence type="ECO:0000256" key="4">
    <source>
        <dbReference type="PROSITE-ProRule" id="PRU00023"/>
    </source>
</evidence>
<feature type="repeat" description="ANK" evidence="4">
    <location>
        <begin position="175"/>
        <end position="207"/>
    </location>
</feature>
<dbReference type="AlphaFoldDB" id="A0ABC9FDB8"/>
<reference evidence="5 6" key="2">
    <citation type="submission" date="2024-10" db="EMBL/GenBank/DDBJ databases">
        <authorList>
            <person name="Ryan C."/>
        </authorList>
    </citation>
    <scope>NUCLEOTIDE SEQUENCE [LARGE SCALE GENOMIC DNA]</scope>
</reference>
<dbReference type="PANTHER" id="PTHR24136:SF37">
    <property type="entry name" value="OS01G0942900 PROTEIN"/>
    <property type="match status" value="1"/>
</dbReference>
<dbReference type="Gene3D" id="1.25.40.20">
    <property type="entry name" value="Ankyrin repeat-containing domain"/>
    <property type="match status" value="1"/>
</dbReference>
<evidence type="ECO:0000313" key="5">
    <source>
        <dbReference type="EMBL" id="CAL5073520.1"/>
    </source>
</evidence>
<evidence type="ECO:0000256" key="1">
    <source>
        <dbReference type="ARBA" id="ARBA00005949"/>
    </source>
</evidence>
<dbReference type="Pfam" id="PF12796">
    <property type="entry name" value="Ank_2"/>
    <property type="match status" value="1"/>
</dbReference>
<organism evidence="5 6">
    <name type="scientific">Urochloa decumbens</name>
    <dbReference type="NCBI Taxonomy" id="240449"/>
    <lineage>
        <taxon>Eukaryota</taxon>
        <taxon>Viridiplantae</taxon>
        <taxon>Streptophyta</taxon>
        <taxon>Embryophyta</taxon>
        <taxon>Tracheophyta</taxon>
        <taxon>Spermatophyta</taxon>
        <taxon>Magnoliopsida</taxon>
        <taxon>Liliopsida</taxon>
        <taxon>Poales</taxon>
        <taxon>Poaceae</taxon>
        <taxon>PACMAD clade</taxon>
        <taxon>Panicoideae</taxon>
        <taxon>Panicodae</taxon>
        <taxon>Paniceae</taxon>
        <taxon>Melinidinae</taxon>
        <taxon>Urochloa</taxon>
    </lineage>
</organism>
<keyword evidence="3 4" id="KW-0040">ANK repeat</keyword>
<dbReference type="FunFam" id="1.25.40.20:FF:000384">
    <property type="entry name" value="Os07g0515700 protein"/>
    <property type="match status" value="1"/>
</dbReference>
<dbReference type="PANTHER" id="PTHR24136">
    <property type="entry name" value="SOWAH (DROSOPHILA) HOMOLOG"/>
    <property type="match status" value="1"/>
</dbReference>
<gene>
    <name evidence="5" type="ORF">URODEC1_LOCUS104665</name>
</gene>
<evidence type="ECO:0000256" key="2">
    <source>
        <dbReference type="ARBA" id="ARBA00022737"/>
    </source>
</evidence>
<proteinExistence type="inferred from homology"/>
<protein>
    <submittedName>
        <fullName evidence="5">Uncharacterized protein</fullName>
    </submittedName>
</protein>
<comment type="similarity">
    <text evidence="1">Belongs to the ankyrin SOCS box (ASB) family.</text>
</comment>
<keyword evidence="2" id="KW-0677">Repeat</keyword>
<evidence type="ECO:0000313" key="6">
    <source>
        <dbReference type="Proteomes" id="UP001497457"/>
    </source>
</evidence>
<sequence>MHQKNERMALNFMLPDYIVWKKEAATWDKDNGNDKDGSITVRNEYPQHPVPRVPLTVGFNSCEVEELMAQRYASIARSIANDIIIPDPTPQWVRATFIDKYAQLEPILQKDSVQCFLLLFEDCAGKGMSWNLTITAQTLTFMVSFNAVQCAKVILEGKAPELNGMHANPNCINSYGYFPLHEAAERFSVDMIKLLLRHGASANVRTVGNDVIEGLLPLHVAVENTCLHKYLEDNLSPNQSDLDFIYKLIHLLSLPEMKIFLDTTRLLAEKTNNLLEEVWKYIEDGKLIQSAVLLFAAQEQIRGGSSSNVKGSSKKDGFEIISKCIMRLSFALRWGKGSNGMAPELLEEKRTRIDCAWMLVDVISHAGEPLSAYIQAHSEVPRMEVMKHVSSILKEYGFLPTEVMDTLKLRPYDCKVSDEESCSKDANIMETAILHAAVEKVPGGKWVLQRACFPKVRLVTEYRMMLAYVNGRVNLDCNNLSDLD</sequence>
<dbReference type="EMBL" id="OZ075116">
    <property type="protein sequence ID" value="CAL5073520.1"/>
    <property type="molecule type" value="Genomic_DNA"/>
</dbReference>
<dbReference type="PROSITE" id="PS50088">
    <property type="entry name" value="ANK_REPEAT"/>
    <property type="match status" value="1"/>
</dbReference>
<dbReference type="SUPFAM" id="SSF48403">
    <property type="entry name" value="Ankyrin repeat"/>
    <property type="match status" value="1"/>
</dbReference>
<dbReference type="InterPro" id="IPR051573">
    <property type="entry name" value="Ankyrin-SOCS_box_domain"/>
</dbReference>
<reference evidence="6" key="1">
    <citation type="submission" date="2024-06" db="EMBL/GenBank/DDBJ databases">
        <authorList>
            <person name="Ryan C."/>
        </authorList>
    </citation>
    <scope>NUCLEOTIDE SEQUENCE [LARGE SCALE GENOMIC DNA]</scope>
</reference>
<dbReference type="SMART" id="SM00248">
    <property type="entry name" value="ANK"/>
    <property type="match status" value="2"/>
</dbReference>
<dbReference type="Proteomes" id="UP001497457">
    <property type="component" value="Chromosome 6rd"/>
</dbReference>
<keyword evidence="6" id="KW-1185">Reference proteome</keyword>
<name>A0ABC9FDB8_9POAL</name>
<dbReference type="InterPro" id="IPR002110">
    <property type="entry name" value="Ankyrin_rpt"/>
</dbReference>
<dbReference type="PROSITE" id="PS50297">
    <property type="entry name" value="ANK_REP_REGION"/>
    <property type="match status" value="1"/>
</dbReference>
<accession>A0ABC9FDB8</accession>
<dbReference type="InterPro" id="IPR036770">
    <property type="entry name" value="Ankyrin_rpt-contain_sf"/>
</dbReference>